<evidence type="ECO:0000313" key="1">
    <source>
        <dbReference type="EMBL" id="MDN5212247.1"/>
    </source>
</evidence>
<keyword evidence="2" id="KW-1185">Reference proteome</keyword>
<sequence length="162" mass="19048">MKIYSLRRSQELPISLEEAWLFFSSPGNLKKITPKKMGFDILSEGSDEPMYPGMIIRYLVRPMLNLPVHWVTEITHVNEPYYFVDEQRFGPYAFWHHQHKFKATEKGVLMEDIVNYALPLGVLGRFAHWAFVEKQLDDIFDHRHTTLASYFESSHTLKNTIS</sequence>
<dbReference type="EMBL" id="JAUJEB010000001">
    <property type="protein sequence ID" value="MDN5212247.1"/>
    <property type="molecule type" value="Genomic_DNA"/>
</dbReference>
<proteinExistence type="predicted"/>
<dbReference type="SUPFAM" id="SSF55961">
    <property type="entry name" value="Bet v1-like"/>
    <property type="match status" value="1"/>
</dbReference>
<dbReference type="Gene3D" id="3.30.530.20">
    <property type="match status" value="1"/>
</dbReference>
<organism evidence="1 2">
    <name type="scientific">Agaribacillus aureus</name>
    <dbReference type="NCBI Taxonomy" id="3051825"/>
    <lineage>
        <taxon>Bacteria</taxon>
        <taxon>Pseudomonadati</taxon>
        <taxon>Bacteroidota</taxon>
        <taxon>Cytophagia</taxon>
        <taxon>Cytophagales</taxon>
        <taxon>Splendidivirgaceae</taxon>
        <taxon>Agaribacillus</taxon>
    </lineage>
</organism>
<dbReference type="Proteomes" id="UP001172083">
    <property type="component" value="Unassembled WGS sequence"/>
</dbReference>
<protein>
    <submittedName>
        <fullName evidence="1">SRPBCC family protein</fullName>
    </submittedName>
</protein>
<reference evidence="1" key="1">
    <citation type="submission" date="2023-06" db="EMBL/GenBank/DDBJ databases">
        <title>Genomic of Agaribacillus aureum.</title>
        <authorList>
            <person name="Wang G."/>
        </authorList>
    </citation>
    <scope>NUCLEOTIDE SEQUENCE</scope>
    <source>
        <strain evidence="1">BMA12</strain>
    </source>
</reference>
<evidence type="ECO:0000313" key="2">
    <source>
        <dbReference type="Proteomes" id="UP001172083"/>
    </source>
</evidence>
<name>A0ABT8L3B0_9BACT</name>
<accession>A0ABT8L3B0</accession>
<comment type="caution">
    <text evidence="1">The sequence shown here is derived from an EMBL/GenBank/DDBJ whole genome shotgun (WGS) entry which is preliminary data.</text>
</comment>
<gene>
    <name evidence="1" type="ORF">QQ020_09310</name>
</gene>
<dbReference type="InterPro" id="IPR023393">
    <property type="entry name" value="START-like_dom_sf"/>
</dbReference>
<dbReference type="CDD" id="cd07820">
    <property type="entry name" value="SRPBCC_3"/>
    <property type="match status" value="1"/>
</dbReference>
<dbReference type="RefSeq" id="WP_346757569.1">
    <property type="nucleotide sequence ID" value="NZ_JAUJEB010000001.1"/>
</dbReference>